<accession>A0A8A4TTK9</accession>
<dbReference type="Gene3D" id="2.60.40.420">
    <property type="entry name" value="Cupredoxins - blue copper proteins"/>
    <property type="match status" value="1"/>
</dbReference>
<name>A0A8A4TTK9_SULCO</name>
<dbReference type="KEGG" id="scor:J3U87_08050"/>
<evidence type="ECO:0000256" key="1">
    <source>
        <dbReference type="SAM" id="MobiDB-lite"/>
    </source>
</evidence>
<dbReference type="RefSeq" id="WP_237382519.1">
    <property type="nucleotide sequence ID" value="NZ_CP071793.1"/>
</dbReference>
<reference evidence="2" key="1">
    <citation type="submission" date="2021-03" db="EMBL/GenBank/DDBJ databases">
        <title>Acanthopleuribacteraceae sp. M133.</title>
        <authorList>
            <person name="Wang G."/>
        </authorList>
    </citation>
    <scope>NUCLEOTIDE SEQUENCE</scope>
    <source>
        <strain evidence="2">M133</strain>
    </source>
</reference>
<dbReference type="EMBL" id="CP071793">
    <property type="protein sequence ID" value="QTD52411.1"/>
    <property type="molecule type" value="Genomic_DNA"/>
</dbReference>
<gene>
    <name evidence="2" type="ORF">J3U87_08050</name>
</gene>
<keyword evidence="3" id="KW-1185">Reference proteome</keyword>
<dbReference type="SUPFAM" id="SSF49503">
    <property type="entry name" value="Cupredoxins"/>
    <property type="match status" value="1"/>
</dbReference>
<dbReference type="SUPFAM" id="SSF49452">
    <property type="entry name" value="Starch-binding domain-like"/>
    <property type="match status" value="1"/>
</dbReference>
<feature type="region of interest" description="Disordered" evidence="1">
    <location>
        <begin position="1"/>
        <end position="79"/>
    </location>
</feature>
<dbReference type="AlphaFoldDB" id="A0A8A4TTK9"/>
<proteinExistence type="predicted"/>
<dbReference type="InterPro" id="IPR008972">
    <property type="entry name" value="Cupredoxin"/>
</dbReference>
<organism evidence="2 3">
    <name type="scientific">Sulfidibacter corallicola</name>
    <dbReference type="NCBI Taxonomy" id="2818388"/>
    <lineage>
        <taxon>Bacteria</taxon>
        <taxon>Pseudomonadati</taxon>
        <taxon>Acidobacteriota</taxon>
        <taxon>Holophagae</taxon>
        <taxon>Acanthopleuribacterales</taxon>
        <taxon>Acanthopleuribacteraceae</taxon>
        <taxon>Sulfidibacter</taxon>
    </lineage>
</organism>
<protein>
    <recommendedName>
        <fullName evidence="4">Plastocyanin</fullName>
    </recommendedName>
</protein>
<evidence type="ECO:0000313" key="2">
    <source>
        <dbReference type="EMBL" id="QTD52411.1"/>
    </source>
</evidence>
<dbReference type="InterPro" id="IPR013784">
    <property type="entry name" value="Carb-bd-like_fold"/>
</dbReference>
<dbReference type="Proteomes" id="UP000663929">
    <property type="component" value="Chromosome"/>
</dbReference>
<dbReference type="GO" id="GO:0030246">
    <property type="term" value="F:carbohydrate binding"/>
    <property type="evidence" value="ECO:0007669"/>
    <property type="project" value="InterPro"/>
</dbReference>
<evidence type="ECO:0000313" key="3">
    <source>
        <dbReference type="Proteomes" id="UP000663929"/>
    </source>
</evidence>
<sequence length="287" mass="31574">MLVAWCPLSAASDSDAEHPEPKAVGQVSSAAPLSDATKPDAPANPSEASTDGAARPSTATEPAKDPTGSADMATEQSEASVAIPIKGTVRFVGRRKIDLADEDQRVAVFIVGRQSDISPESLDKPYVVVTKKKQFNPRLMVVPRGATVRFPNRDPIIHNVFSVSGENRFDAGRYSRGEGATHVFTHEGLVRIYCNVHHSMSALLYVIDNPWYTYADSRGRFELPPLPEGEYTVAAVHHLAGMVRRKVVIRAGETPDLELKMSVRSFRIKPHLNKDGKPYRKRKSDRY</sequence>
<evidence type="ECO:0008006" key="4">
    <source>
        <dbReference type="Google" id="ProtNLM"/>
    </source>
</evidence>